<dbReference type="AlphaFoldDB" id="A0A7W9Z261"/>
<dbReference type="InterPro" id="IPR006016">
    <property type="entry name" value="UspA"/>
</dbReference>
<evidence type="ECO:0000313" key="3">
    <source>
        <dbReference type="EMBL" id="MBB6182542.1"/>
    </source>
</evidence>
<comment type="similarity">
    <text evidence="1">Belongs to the universal stress protein A family.</text>
</comment>
<proteinExistence type="inferred from homology"/>
<dbReference type="InterPro" id="IPR006015">
    <property type="entry name" value="Universal_stress_UspA"/>
</dbReference>
<evidence type="ECO:0000256" key="1">
    <source>
        <dbReference type="ARBA" id="ARBA00008791"/>
    </source>
</evidence>
<dbReference type="PANTHER" id="PTHR46268">
    <property type="entry name" value="STRESS RESPONSE PROTEIN NHAX"/>
    <property type="match status" value="1"/>
</dbReference>
<feature type="domain" description="UspA" evidence="2">
    <location>
        <begin position="160"/>
        <end position="282"/>
    </location>
</feature>
<organism evidence="3 4">
    <name type="scientific">Pseudorhizobium flavum</name>
    <dbReference type="NCBI Taxonomy" id="1335061"/>
    <lineage>
        <taxon>Bacteria</taxon>
        <taxon>Pseudomonadati</taxon>
        <taxon>Pseudomonadota</taxon>
        <taxon>Alphaproteobacteria</taxon>
        <taxon>Hyphomicrobiales</taxon>
        <taxon>Rhizobiaceae</taxon>
        <taxon>Rhizobium/Agrobacterium group</taxon>
        <taxon>Pseudorhizobium</taxon>
    </lineage>
</organism>
<name>A0A7W9Z261_9HYPH</name>
<dbReference type="PANTHER" id="PTHR46268:SF6">
    <property type="entry name" value="UNIVERSAL STRESS PROTEIN UP12"/>
    <property type="match status" value="1"/>
</dbReference>
<keyword evidence="4" id="KW-1185">Reference proteome</keyword>
<evidence type="ECO:0000259" key="2">
    <source>
        <dbReference type="Pfam" id="PF00582"/>
    </source>
</evidence>
<dbReference type="CDD" id="cd00293">
    <property type="entry name" value="USP-like"/>
    <property type="match status" value="1"/>
</dbReference>
<dbReference type="Gene3D" id="3.40.50.12370">
    <property type="match status" value="1"/>
</dbReference>
<dbReference type="RefSeq" id="WP_077549437.1">
    <property type="nucleotide sequence ID" value="NZ_JACHEJ010000039.1"/>
</dbReference>
<reference evidence="3 4" key="1">
    <citation type="submission" date="2020-08" db="EMBL/GenBank/DDBJ databases">
        <title>Genomic Encyclopedia of Type Strains, Phase IV (KMG-IV): sequencing the most valuable type-strain genomes for metagenomic binning, comparative biology and taxonomic classification.</title>
        <authorList>
            <person name="Goeker M."/>
        </authorList>
    </citation>
    <scope>NUCLEOTIDE SEQUENCE [LARGE SCALE GENOMIC DNA]</scope>
    <source>
        <strain evidence="3 4">DSM 102134</strain>
    </source>
</reference>
<dbReference type="PRINTS" id="PR01438">
    <property type="entry name" value="UNVRSLSTRESS"/>
</dbReference>
<dbReference type="SUPFAM" id="SSF52402">
    <property type="entry name" value="Adenine nucleotide alpha hydrolases-like"/>
    <property type="match status" value="2"/>
</dbReference>
<sequence length="282" mass="31035">MLPVWRDIAVFFDASSAGEKIALHAAQLARKHEAHLVGIYGVSLTGEMDRFAGNARGEAIRHVVERRRNEEEQKVIAAGRWFANLSGQFAISSELRIVWRDGLDTDAVLRTLHSDVIIAAHPKPDDLPTGWLGERLLLATGTPVLLIPQSWTGETLGTNVLIAWNRSREARRAVNDAMPFISTAEKRTILTVDAAKNMNDPDQEAGTNLLQHLNRYNVEADIAKVASDGSPVADVIVREVAERRVDLLVFGAYSRPRTTELLFGSTTRSLLATGSVPMLISR</sequence>
<gene>
    <name evidence="3" type="ORF">HNQ75_004531</name>
</gene>
<dbReference type="EMBL" id="JACHEJ010000039">
    <property type="protein sequence ID" value="MBB6182542.1"/>
    <property type="molecule type" value="Genomic_DNA"/>
</dbReference>
<accession>A0A7W9Z261</accession>
<dbReference type="Proteomes" id="UP000535501">
    <property type="component" value="Unassembled WGS sequence"/>
</dbReference>
<comment type="caution">
    <text evidence="3">The sequence shown here is derived from an EMBL/GenBank/DDBJ whole genome shotgun (WGS) entry which is preliminary data.</text>
</comment>
<dbReference type="Pfam" id="PF00582">
    <property type="entry name" value="Usp"/>
    <property type="match status" value="1"/>
</dbReference>
<protein>
    <submittedName>
        <fullName evidence="3">Nucleotide-binding universal stress UspA family protein</fullName>
    </submittedName>
</protein>
<evidence type="ECO:0000313" key="4">
    <source>
        <dbReference type="Proteomes" id="UP000535501"/>
    </source>
</evidence>